<dbReference type="EMBL" id="CAJNJA010090252">
    <property type="protein sequence ID" value="CAE7940044.1"/>
    <property type="molecule type" value="Genomic_DNA"/>
</dbReference>
<evidence type="ECO:0000313" key="3">
    <source>
        <dbReference type="Proteomes" id="UP000601435"/>
    </source>
</evidence>
<organism evidence="2 3">
    <name type="scientific">Symbiodinium necroappetens</name>
    <dbReference type="NCBI Taxonomy" id="1628268"/>
    <lineage>
        <taxon>Eukaryota</taxon>
        <taxon>Sar</taxon>
        <taxon>Alveolata</taxon>
        <taxon>Dinophyceae</taxon>
        <taxon>Suessiales</taxon>
        <taxon>Symbiodiniaceae</taxon>
        <taxon>Symbiodinium</taxon>
    </lineage>
</organism>
<comment type="caution">
    <text evidence="2">The sequence shown here is derived from an EMBL/GenBank/DDBJ whole genome shotgun (WGS) entry which is preliminary data.</text>
</comment>
<dbReference type="CDD" id="cd00105">
    <property type="entry name" value="KH-I"/>
    <property type="match status" value="1"/>
</dbReference>
<accession>A0A813CAN0</accession>
<gene>
    <name evidence="2" type="ORF">SNEC2469_LOCUS33745</name>
</gene>
<reference evidence="2" key="1">
    <citation type="submission" date="2021-02" db="EMBL/GenBank/DDBJ databases">
        <authorList>
            <person name="Dougan E. K."/>
            <person name="Rhodes N."/>
            <person name="Thang M."/>
            <person name="Chan C."/>
        </authorList>
    </citation>
    <scope>NUCLEOTIDE SEQUENCE</scope>
</reference>
<protein>
    <submittedName>
        <fullName evidence="2">Uncharacterized protein</fullName>
    </submittedName>
</protein>
<evidence type="ECO:0000256" key="1">
    <source>
        <dbReference type="SAM" id="MobiDB-lite"/>
    </source>
</evidence>
<dbReference type="OrthoDB" id="411918at2759"/>
<feature type="region of interest" description="Disordered" evidence="1">
    <location>
        <begin position="1"/>
        <end position="24"/>
    </location>
</feature>
<dbReference type="Proteomes" id="UP000601435">
    <property type="component" value="Unassembled WGS sequence"/>
</dbReference>
<sequence>MATFPKTANKMQPPQATGPMQPPVLLQQPMQSMHAVQQSQAMQQAPPTYKAFSGPFFKEDLQADRYKTSHEFFLDTGLLNGFCRRGRRRLQEIEEATNATVKLDRSRGVLKAFGTIEAIQQVQQQLESMMGPRKEISRAAWAELMRTRTGQEDGVALQRIQNQSGCRLHIERSKSEVRLFGSKEAAAVADRLLDDFQKMCMERFVPCPNSGMLDLDRLNEMAQVLCVTFRLEENVIFILGVEDVVVAAAQELSKYLSNPGAYRAPEATDACAKISTKVSMLCNLDASPGTTTASGEVFESGSELGADWSPSQGQQPANSPGFGVLSSTPPCMASPSSYGSPGGMQQPLMPRGMFADPDGHHCNHCGAPRFCGHCGNQIWTIQSSGAPLMLTPATPQILSMEQQQKQNFAQLQPNYFQVCAPQGPHGVMASMGPLPVGR</sequence>
<name>A0A813CAN0_9DINO</name>
<feature type="compositionally biased region" description="Polar residues" evidence="1">
    <location>
        <begin position="309"/>
        <end position="318"/>
    </location>
</feature>
<keyword evidence="3" id="KW-1185">Reference proteome</keyword>
<dbReference type="AlphaFoldDB" id="A0A813CAN0"/>
<evidence type="ECO:0000313" key="2">
    <source>
        <dbReference type="EMBL" id="CAE7940044.1"/>
    </source>
</evidence>
<proteinExistence type="predicted"/>
<feature type="region of interest" description="Disordered" evidence="1">
    <location>
        <begin position="292"/>
        <end position="326"/>
    </location>
</feature>